<feature type="transmembrane region" description="Helical" evidence="1">
    <location>
        <begin position="12"/>
        <end position="37"/>
    </location>
</feature>
<protein>
    <recommendedName>
        <fullName evidence="5">Transmembrane protein</fullName>
    </recommendedName>
</protein>
<comment type="caution">
    <text evidence="2">The sequence shown here is derived from an EMBL/GenBank/DDBJ whole genome shotgun (WGS) entry which is preliminary data.</text>
</comment>
<dbReference type="Proteomes" id="UP001218208">
    <property type="component" value="Unassembled WGS sequence"/>
</dbReference>
<name>A0A2J0SNY0_STEMA</name>
<dbReference type="EMBL" id="JADUNP010000010">
    <property type="protein sequence ID" value="MBH1651924.1"/>
    <property type="molecule type" value="Genomic_DNA"/>
</dbReference>
<dbReference type="EMBL" id="ABLOJW010000037">
    <property type="protein sequence ID" value="EKT4094842.1"/>
    <property type="molecule type" value="Genomic_DNA"/>
</dbReference>
<sequence length="67" mass="7029">MSTLFNALKDFAFENAVPLLTSLFLLTAAFAAAVLVYPPAVPVLLKVVAMAVAGFVTIGVVVQSSFR</sequence>
<keyword evidence="1" id="KW-0472">Membrane</keyword>
<dbReference type="GeneID" id="93743320"/>
<evidence type="ECO:0000256" key="1">
    <source>
        <dbReference type="SAM" id="Phobius"/>
    </source>
</evidence>
<dbReference type="Proteomes" id="UP000625930">
    <property type="component" value="Unassembled WGS sequence"/>
</dbReference>
<evidence type="ECO:0000313" key="2">
    <source>
        <dbReference type="EMBL" id="EKT4094842.1"/>
    </source>
</evidence>
<proteinExistence type="predicted"/>
<gene>
    <name evidence="3" type="ORF">I5U67_07050</name>
    <name evidence="2" type="ORF">QEG23_004415</name>
</gene>
<keyword evidence="1" id="KW-1133">Transmembrane helix</keyword>
<feature type="transmembrane region" description="Helical" evidence="1">
    <location>
        <begin position="43"/>
        <end position="62"/>
    </location>
</feature>
<dbReference type="RefSeq" id="WP_005410159.1">
    <property type="nucleotide sequence ID" value="NZ_AP021908.1"/>
</dbReference>
<dbReference type="AlphaFoldDB" id="A0A2J0SNY0"/>
<evidence type="ECO:0000313" key="3">
    <source>
        <dbReference type="EMBL" id="MBH1651924.1"/>
    </source>
</evidence>
<organism evidence="2 4">
    <name type="scientific">Stenotrophomonas maltophilia</name>
    <name type="common">Pseudomonas maltophilia</name>
    <name type="synonym">Xanthomonas maltophilia</name>
    <dbReference type="NCBI Taxonomy" id="40324"/>
    <lineage>
        <taxon>Bacteria</taxon>
        <taxon>Pseudomonadati</taxon>
        <taxon>Pseudomonadota</taxon>
        <taxon>Gammaproteobacteria</taxon>
        <taxon>Lysobacterales</taxon>
        <taxon>Lysobacteraceae</taxon>
        <taxon>Stenotrophomonas</taxon>
        <taxon>Stenotrophomonas maltophilia group</taxon>
    </lineage>
</organism>
<reference evidence="3" key="1">
    <citation type="submission" date="2020-11" db="EMBL/GenBank/DDBJ databases">
        <title>Enhanced detection system for hospital associated transmission using whole genome sequencing surveillance.</title>
        <authorList>
            <person name="Harrison L.H."/>
            <person name="Van Tyne D."/>
            <person name="Marsh J.W."/>
            <person name="Griffith M.P."/>
            <person name="Snyder D.J."/>
            <person name="Cooper V.S."/>
            <person name="Mustapha M."/>
        </authorList>
    </citation>
    <scope>NUCLEOTIDE SEQUENCE</scope>
    <source>
        <strain evidence="3">STEN00091</strain>
    </source>
</reference>
<accession>A0A2J0SNY0</accession>
<keyword evidence="1" id="KW-0812">Transmembrane</keyword>
<evidence type="ECO:0000313" key="4">
    <source>
        <dbReference type="Proteomes" id="UP001218208"/>
    </source>
</evidence>
<reference evidence="2" key="2">
    <citation type="submission" date="2022-07" db="EMBL/GenBank/DDBJ databases">
        <authorList>
            <consortium name="DAFM: The Division of Animal and Food Microbiology"/>
        </authorList>
    </citation>
    <scope>NUCLEOTIDE SEQUENCE</scope>
    <source>
        <strain evidence="2">19MO01SH01-2</strain>
    </source>
</reference>
<evidence type="ECO:0008006" key="5">
    <source>
        <dbReference type="Google" id="ProtNLM"/>
    </source>
</evidence>